<feature type="coiled-coil region" evidence="1">
    <location>
        <begin position="443"/>
        <end position="493"/>
    </location>
</feature>
<keyword evidence="1" id="KW-0175">Coiled coil</keyword>
<proteinExistence type="predicted"/>
<reference evidence="2" key="1">
    <citation type="submission" date="2020-03" db="EMBL/GenBank/DDBJ databases">
        <title>The deep terrestrial virosphere.</title>
        <authorList>
            <person name="Holmfeldt K."/>
            <person name="Nilsson E."/>
            <person name="Simone D."/>
            <person name="Lopez-Fernandez M."/>
            <person name="Wu X."/>
            <person name="de Brujin I."/>
            <person name="Lundin D."/>
            <person name="Andersson A."/>
            <person name="Bertilsson S."/>
            <person name="Dopson M."/>
        </authorList>
    </citation>
    <scope>NUCLEOTIDE SEQUENCE</scope>
    <source>
        <strain evidence="3">MM415A00805</strain>
        <strain evidence="2">MM415B00468</strain>
    </source>
</reference>
<dbReference type="AlphaFoldDB" id="A0A6M3J696"/>
<accession>A0A6M3J696</accession>
<evidence type="ECO:0000313" key="3">
    <source>
        <dbReference type="EMBL" id="QJA79985.1"/>
    </source>
</evidence>
<sequence>MASKVKTQLVIEGKNTAQPAFDQGTRQLNNFTSQAKTAAGVLAGVFSVGALSAWIKESALATAQMSKLAMLSGASAEEFQGWAYAAKSVGIEQDKLGDIFKDVQDKVGDFLQTGGGTLADFFENIAPKVGVTAEQFRNLSGPDALGLYVSSLEKANLSQSEMTFYMESIANDATLLLPLLQGNAAGYLALRKEAEALGLVLGGDQVRDAEEFRQSLQTLGAVSEGAGRQISAELLPTLNEMTGLMAEVSRETELTSTVAQVLSFGLKALASIAIIVGVSFANAGRLIGGAAAAALSAATGEFSQARDILKEVASDNAESTKQATDQIKGLWSGAYEGAGKSATDLKKELENANKGLGDSTKVTTDKMKASYKDLSKVAKEEISKITSAQREANAELEKLQKERLDIDERYNKLRATLSGATGGDPSYGQANALKVAARNALQNGDLENAKTQAQAAAKILEDLAKSGGNTYGLQGFADELQAIEAEANGIEQSRAAKTLADITAELNKLKALADVKITVDMTPEEIANAQAKMQELAAILSKSLVVTPTITLGDVSNQGADTFTGAQGFARGTNSAPPGMAWVGEQGPELLNFAGGEQVITAGASRALASRYASVTPEMAGAASSVAPSFPDLGRVAFEVGGEKFSLYASPGDALDLKRLAMKRGRTSQ</sequence>
<evidence type="ECO:0000313" key="2">
    <source>
        <dbReference type="EMBL" id="QJA64755.1"/>
    </source>
</evidence>
<dbReference type="EMBL" id="MT142401">
    <property type="protein sequence ID" value="QJA79985.1"/>
    <property type="molecule type" value="Genomic_DNA"/>
</dbReference>
<organism evidence="2">
    <name type="scientific">viral metagenome</name>
    <dbReference type="NCBI Taxonomy" id="1070528"/>
    <lineage>
        <taxon>unclassified sequences</taxon>
        <taxon>metagenomes</taxon>
        <taxon>organismal metagenomes</taxon>
    </lineage>
</organism>
<protein>
    <submittedName>
        <fullName evidence="2">Putative tail tape measure protein</fullName>
    </submittedName>
</protein>
<name>A0A6M3J696_9ZZZZ</name>
<gene>
    <name evidence="3" type="ORF">MM415A00805_0012</name>
    <name evidence="2" type="ORF">MM415B00468_0042</name>
</gene>
<feature type="coiled-coil region" evidence="1">
    <location>
        <begin position="382"/>
        <end position="416"/>
    </location>
</feature>
<dbReference type="EMBL" id="MT141525">
    <property type="protein sequence ID" value="QJA64755.1"/>
    <property type="molecule type" value="Genomic_DNA"/>
</dbReference>
<evidence type="ECO:0000256" key="1">
    <source>
        <dbReference type="SAM" id="Coils"/>
    </source>
</evidence>